<feature type="compositionally biased region" description="Polar residues" evidence="1">
    <location>
        <begin position="215"/>
        <end position="230"/>
    </location>
</feature>
<accession>A0A1A8WTN8</accession>
<evidence type="ECO:0000313" key="3">
    <source>
        <dbReference type="Proteomes" id="UP000078560"/>
    </source>
</evidence>
<feature type="region of interest" description="Disordered" evidence="1">
    <location>
        <begin position="411"/>
        <end position="435"/>
    </location>
</feature>
<name>A0A1A8WTN8_PLAOA</name>
<feature type="non-terminal residue" evidence="2">
    <location>
        <position position="1"/>
    </location>
</feature>
<dbReference type="Proteomes" id="UP000078560">
    <property type="component" value="Unassembled WGS sequence"/>
</dbReference>
<evidence type="ECO:0000313" key="2">
    <source>
        <dbReference type="EMBL" id="SBS95218.1"/>
    </source>
</evidence>
<protein>
    <submittedName>
        <fullName evidence="2">Transcription factor with AP2 domain(S), putative (ApiAP2)</fullName>
    </submittedName>
</protein>
<feature type="non-terminal residue" evidence="2">
    <location>
        <position position="435"/>
    </location>
</feature>
<gene>
    <name evidence="2" type="ORF">POVCU2_0094090</name>
</gene>
<organism evidence="2 3">
    <name type="scientific">Plasmodium ovale curtisi</name>
    <dbReference type="NCBI Taxonomy" id="864141"/>
    <lineage>
        <taxon>Eukaryota</taxon>
        <taxon>Sar</taxon>
        <taxon>Alveolata</taxon>
        <taxon>Apicomplexa</taxon>
        <taxon>Aconoidasida</taxon>
        <taxon>Haemosporida</taxon>
        <taxon>Plasmodiidae</taxon>
        <taxon>Plasmodium</taxon>
        <taxon>Plasmodium (Plasmodium)</taxon>
    </lineage>
</organism>
<feature type="region of interest" description="Disordered" evidence="1">
    <location>
        <begin position="181"/>
        <end position="231"/>
    </location>
</feature>
<sequence length="435" mass="50024">ETNKGKCYPQKSPAVANSYKYNLKNVNGLTKEEKTNFLRDSESLQASSGVENSYNNKRTSLTIMNNTDKDLLYTPSDRRSNFKDTDGSVINENNNNDTSNIYEYLLENKMNSNIFLLLLDIKATYLPSSAANSVSHDENYSDMVYDERINFTGKSKKKLDKKYKSNNNMDPNYMNYMNDGTYDMREDKNNNSLFKKSGNNPNNGNDNNNVSPSNTAISNLGSGPNYSPTNMYEIDNTHNTLDYYIKSENAANGLGKLEDLKNMKNNNYNQTSSFLKGDIRNGEGINENNMYSKNLNNADYEDTQNLMNNKMNSHNLEDKLNRPYSNNMLYNNSENNNYENTNIHINEERDIRINKEVNKCKFVDGLIYDEANKCFRIKINGYRKAYSVIRRGVKEAYKLSIEAIQQIKKQSKANNYNTSEQPQINSNNLTHFYNS</sequence>
<feature type="compositionally biased region" description="Low complexity" evidence="1">
    <location>
        <begin position="197"/>
        <end position="214"/>
    </location>
</feature>
<proteinExistence type="predicted"/>
<feature type="compositionally biased region" description="Polar residues" evidence="1">
    <location>
        <begin position="412"/>
        <end position="435"/>
    </location>
</feature>
<reference evidence="3" key="1">
    <citation type="submission" date="2016-05" db="EMBL/GenBank/DDBJ databases">
        <authorList>
            <person name="Naeem Raeece"/>
        </authorList>
    </citation>
    <scope>NUCLEOTIDE SEQUENCE [LARGE SCALE GENOMIC DNA]</scope>
</reference>
<dbReference type="EMBL" id="FLQU01001972">
    <property type="protein sequence ID" value="SBS95218.1"/>
    <property type="molecule type" value="Genomic_DNA"/>
</dbReference>
<evidence type="ECO:0000256" key="1">
    <source>
        <dbReference type="SAM" id="MobiDB-lite"/>
    </source>
</evidence>
<dbReference type="AlphaFoldDB" id="A0A1A8WTN8"/>